<dbReference type="PANTHER" id="PTHR15332">
    <property type="entry name" value="PROPROTEIN CONVERTASE SUBTILISIN_KEXIN TYPE 5-LIKE"/>
    <property type="match status" value="1"/>
</dbReference>
<dbReference type="Gene3D" id="2.10.220.10">
    <property type="entry name" value="Hormone Receptor, Insulin-like Growth Factor Receptor 1, Chain A, domain 2"/>
    <property type="match status" value="1"/>
</dbReference>
<dbReference type="InterPro" id="IPR009030">
    <property type="entry name" value="Growth_fac_rcpt_cys_sf"/>
</dbReference>
<feature type="transmembrane region" description="Helical" evidence="1">
    <location>
        <begin position="803"/>
        <end position="823"/>
    </location>
</feature>
<feature type="domain" description="Apple" evidence="2">
    <location>
        <begin position="432"/>
        <end position="507"/>
    </location>
</feature>
<evidence type="ECO:0000313" key="3">
    <source>
        <dbReference type="EMBL" id="KRW98694.1"/>
    </source>
</evidence>
<dbReference type="Proteomes" id="UP000054937">
    <property type="component" value="Unassembled WGS sequence"/>
</dbReference>
<dbReference type="OrthoDB" id="300641at2759"/>
<dbReference type="EMBL" id="LDAU01000232">
    <property type="protein sequence ID" value="KRW98694.1"/>
    <property type="molecule type" value="Genomic_DNA"/>
</dbReference>
<sequence length="843" mass="96555">MFTYVNDQYEVYITAKKDGQLQNGSIYPFKISDKHQNKKQTTVCKVTDNSIFTVFWYQDTNNHYLKGKYYFTDGTLISDIEIYQKPNISMVNCLSTEQDTVYLGISYNDDQNTADKDSSILKIQLSTSYIIELREKFLNDDQNGNQGSAFIQQLQEPNQNQLIGVFYDDEQKLLICQAINLTSFSKSGDNFELTGQNNQTDIIGYAKPLSSTNDGGFIVPTVQGYFYYQYKIQNKQFELQCTDKIDGIDLDLIVINRKAYLVYIDFYYESSTQQAVWGAELNLDNCEIENKYLIATTIESYKIKDPRIVYYNQDINAEFFDIYYTVELETVFSQVNYVRYFYQDKQKCSNEKCSMCFDDIQNDTCNICSGSTEIARLQKYSEDEKCNCNSGFYLDNSSQDCKKCPDNCLTCSDGSTCTSCKAMNGRLPDCNCADDYKPNNLYEKYEFYWQPNANNNKITNITYKQCIQICDEKDKCVGFNFLKYNETCYLISENQETGLVGGPRRYCYQDQNTFCDYYKKFEQTQIQLCSCDSNCEFCQGSSSQCTSCAINRTGTPDCYCAVGFYESDQNCLECDNQCLSCFEKSNKCIKCKHAIGRSLSPPDCGCQDGYYELDGELQCAKCGIYCATCNNPNYCLTCQNPKASPPFCTSEQTFFIVTSEGNIQEYSCQAQCQSCAQTSQNCLTCVQGKHRETSVPPYCLCDQGYHNENGLTKDCFKCPVACTECISSSLCSKCQENLNRELNPYTGLCDCKYGYMQSKIKKLECVKCYYIQKTCVSKCPKGTLQDEQTHQCIIFQINKKSSMVYIFIGGGLLILSIITGYFYKNIFSFSYQFISVNQQEHQD</sequence>
<gene>
    <name evidence="3" type="ORF">PPERSA_00282</name>
</gene>
<keyword evidence="1" id="KW-0812">Transmembrane</keyword>
<comment type="caution">
    <text evidence="3">The sequence shown here is derived from an EMBL/GenBank/DDBJ whole genome shotgun (WGS) entry which is preliminary data.</text>
</comment>
<keyword evidence="1" id="KW-0472">Membrane</keyword>
<keyword evidence="1" id="KW-1133">Transmembrane helix</keyword>
<dbReference type="InterPro" id="IPR003609">
    <property type="entry name" value="Pan_app"/>
</dbReference>
<evidence type="ECO:0000313" key="4">
    <source>
        <dbReference type="Proteomes" id="UP000054937"/>
    </source>
</evidence>
<dbReference type="PROSITE" id="PS50948">
    <property type="entry name" value="PAN"/>
    <property type="match status" value="1"/>
</dbReference>
<reference evidence="3 4" key="1">
    <citation type="journal article" date="2015" name="Sci. Rep.">
        <title>Genome of the facultative scuticociliatosis pathogen Pseudocohnilembus persalinus provides insight into its virulence through horizontal gene transfer.</title>
        <authorList>
            <person name="Xiong J."/>
            <person name="Wang G."/>
            <person name="Cheng J."/>
            <person name="Tian M."/>
            <person name="Pan X."/>
            <person name="Warren A."/>
            <person name="Jiang C."/>
            <person name="Yuan D."/>
            <person name="Miao W."/>
        </authorList>
    </citation>
    <scope>NUCLEOTIDE SEQUENCE [LARGE SCALE GENOMIC DNA]</scope>
    <source>
        <strain evidence="3">36N120E</strain>
    </source>
</reference>
<protein>
    <submittedName>
        <fullName evidence="3">Insulin-like growth factor binding protein, N-terminal</fullName>
    </submittedName>
</protein>
<dbReference type="InParanoid" id="A0A0V0Q930"/>
<proteinExistence type="predicted"/>
<dbReference type="AlphaFoldDB" id="A0A0V0Q930"/>
<organism evidence="3 4">
    <name type="scientific">Pseudocohnilembus persalinus</name>
    <name type="common">Ciliate</name>
    <dbReference type="NCBI Taxonomy" id="266149"/>
    <lineage>
        <taxon>Eukaryota</taxon>
        <taxon>Sar</taxon>
        <taxon>Alveolata</taxon>
        <taxon>Ciliophora</taxon>
        <taxon>Intramacronucleata</taxon>
        <taxon>Oligohymenophorea</taxon>
        <taxon>Scuticociliatia</taxon>
        <taxon>Philasterida</taxon>
        <taxon>Pseudocohnilembidae</taxon>
        <taxon>Pseudocohnilembus</taxon>
    </lineage>
</organism>
<evidence type="ECO:0000256" key="1">
    <source>
        <dbReference type="SAM" id="Phobius"/>
    </source>
</evidence>
<dbReference type="SMART" id="SM00261">
    <property type="entry name" value="FU"/>
    <property type="match status" value="4"/>
</dbReference>
<name>A0A0V0Q930_PSEPJ</name>
<dbReference type="InterPro" id="IPR006212">
    <property type="entry name" value="Furin_repeat"/>
</dbReference>
<evidence type="ECO:0000259" key="2">
    <source>
        <dbReference type="PROSITE" id="PS50948"/>
    </source>
</evidence>
<dbReference type="PANTHER" id="PTHR15332:SF175">
    <property type="entry name" value="PROPROTEIN CONVERTASE SUBTILISIN_KEXIN TYPE 5-LIKE"/>
    <property type="match status" value="1"/>
</dbReference>
<accession>A0A0V0Q930</accession>
<dbReference type="SUPFAM" id="SSF57184">
    <property type="entry name" value="Growth factor receptor domain"/>
    <property type="match status" value="3"/>
</dbReference>
<keyword evidence="4" id="KW-1185">Reference proteome</keyword>